<dbReference type="Proteomes" id="UP001629523">
    <property type="component" value="Unassembled WGS sequence"/>
</dbReference>
<evidence type="ECO:0000313" key="1">
    <source>
        <dbReference type="EMBL" id="MFM1346766.1"/>
    </source>
</evidence>
<comment type="caution">
    <text evidence="1">The sequence shown here is derived from an EMBL/GenBank/DDBJ whole genome shotgun (WGS) entry which is preliminary data.</text>
</comment>
<dbReference type="RefSeq" id="WP_227723076.1">
    <property type="nucleotide sequence ID" value="NZ_CABHZF010000112.1"/>
</dbReference>
<name>A0ABW9EYW1_9GAMM</name>
<gene>
    <name evidence="1" type="ORF">WFP14_09370</name>
</gene>
<reference evidence="1 2" key="1">
    <citation type="journal article" date="2024" name="Infect. Genet. Evol.">
        <title>Characteristics and comparative genome analysis of Yersinia enterocolitica and related species associated with human infections in Switzerland 2019-2023.</title>
        <authorList>
            <person name="Stevens M.J.A."/>
            <person name="Horlbog J.A."/>
            <person name="Diethelm A."/>
            <person name="Stephan R."/>
            <person name="Nuesch-Inderbinen M."/>
        </authorList>
    </citation>
    <scope>NUCLEOTIDE SEQUENCE [LARGE SCALE GENOMIC DNA]</scope>
    <source>
        <strain evidence="1 2">N20-0302</strain>
    </source>
</reference>
<sequence>MTISMIQSALKMTAAITDTKSVPNTVQQRVAQAWQASPGGASPTTEKKEPGLQLSTKEQAAIDEFIEKMRTTDMKKKEEKRELFSMLNKKLISLSSAERVSFMTGLSVTIKDSEVPGDETLLKEKFNPVYSLYLANDMFLTQMKEEIFSKMGKVPNEDDDDSNEF</sequence>
<evidence type="ECO:0000313" key="2">
    <source>
        <dbReference type="Proteomes" id="UP001629523"/>
    </source>
</evidence>
<dbReference type="EMBL" id="JBBEST010000003">
    <property type="protein sequence ID" value="MFM1346766.1"/>
    <property type="molecule type" value="Genomic_DNA"/>
</dbReference>
<protein>
    <submittedName>
        <fullName evidence="1">Uncharacterized protein</fullName>
    </submittedName>
</protein>
<organism evidence="1 2">
    <name type="scientific">Yersinia proxima</name>
    <dbReference type="NCBI Taxonomy" id="2890316"/>
    <lineage>
        <taxon>Bacteria</taxon>
        <taxon>Pseudomonadati</taxon>
        <taxon>Pseudomonadota</taxon>
        <taxon>Gammaproteobacteria</taxon>
        <taxon>Enterobacterales</taxon>
        <taxon>Yersiniaceae</taxon>
        <taxon>Yersinia</taxon>
    </lineage>
</organism>
<accession>A0ABW9EYW1</accession>
<keyword evidence="2" id="KW-1185">Reference proteome</keyword>
<proteinExistence type="predicted"/>